<dbReference type="Proteomes" id="UP000216312">
    <property type="component" value="Unassembled WGS sequence"/>
</dbReference>
<comment type="caution">
    <text evidence="1">The sequence shown here is derived from an EMBL/GenBank/DDBJ whole genome shotgun (WGS) entry which is preliminary data.</text>
</comment>
<accession>A0A257LSX7</accession>
<proteinExistence type="predicted"/>
<name>A0A257LSX7_UNCW3</name>
<reference evidence="2" key="1">
    <citation type="submission" date="2017-07" db="EMBL/GenBank/DDBJ databases">
        <title>Novel pathways for hydrocarbon cycling and metabolic interdependencies in hydrothermal sediment communities.</title>
        <authorList>
            <person name="Dombrowski N."/>
            <person name="Seitz K."/>
            <person name="Teske A."/>
            <person name="Baker B."/>
        </authorList>
    </citation>
    <scope>NUCLEOTIDE SEQUENCE [LARGE SCALE GENOMIC DNA]</scope>
</reference>
<organism evidence="1 2">
    <name type="scientific">candidate division WOR-3 bacterium 4484_18</name>
    <dbReference type="NCBI Taxonomy" id="2020626"/>
    <lineage>
        <taxon>Bacteria</taxon>
        <taxon>Bacteria division WOR-3</taxon>
    </lineage>
</organism>
<dbReference type="AlphaFoldDB" id="A0A257LSX7"/>
<gene>
    <name evidence="1" type="ORF">CGW93_03855</name>
</gene>
<dbReference type="EMBL" id="NMUJ01000053">
    <property type="protein sequence ID" value="OYV02785.1"/>
    <property type="molecule type" value="Genomic_DNA"/>
</dbReference>
<evidence type="ECO:0000313" key="1">
    <source>
        <dbReference type="EMBL" id="OYV02785.1"/>
    </source>
</evidence>
<protein>
    <submittedName>
        <fullName evidence="1">Uncharacterized protein</fullName>
    </submittedName>
</protein>
<evidence type="ECO:0000313" key="2">
    <source>
        <dbReference type="Proteomes" id="UP000216312"/>
    </source>
</evidence>
<sequence length="194" mass="22497">MYWIVLHKFEGYWISPLANHGALRRALDEIWHKNIKVMLDLETPLVAPWRYVVGWKDFTRNKAMIQQFVDEANPQVILCEKPGDDERLRSWGLSYVGEVERIKMVYTSIMLRKRKHRESLLRNVCEAGVEKYGVKFKIGLGCIAKGVTKLERLLSPEALYHDLKIASECGVDEAVIYRLGGLNETYLDVINKFI</sequence>